<dbReference type="PANTHER" id="PTHR10291:SF0">
    <property type="entry name" value="DEHYDRODOLICHYL DIPHOSPHATE SYNTHASE 2"/>
    <property type="match status" value="1"/>
</dbReference>
<feature type="binding site" evidence="2">
    <location>
        <position position="201"/>
    </location>
    <ligand>
        <name>substrate</name>
    </ligand>
</feature>
<accession>A0AAE4VMD9</accession>
<dbReference type="SUPFAM" id="SSF64005">
    <property type="entry name" value="Undecaprenyl diphosphate synthase"/>
    <property type="match status" value="1"/>
</dbReference>
<keyword evidence="1 2" id="KW-0808">Transferase</keyword>
<feature type="binding site" evidence="2">
    <location>
        <begin position="13"/>
        <end position="16"/>
    </location>
    <ligand>
        <name>substrate</name>
    </ligand>
</feature>
<name>A0AAE4VMD9_9RICK</name>
<dbReference type="GO" id="GO:0000287">
    <property type="term" value="F:magnesium ion binding"/>
    <property type="evidence" value="ECO:0007669"/>
    <property type="project" value="UniProtKB-UniRule"/>
</dbReference>
<feature type="binding site" evidence="2">
    <location>
        <position position="17"/>
    </location>
    <ligand>
        <name>substrate</name>
    </ligand>
</feature>
<feature type="binding site" evidence="2">
    <location>
        <position position="220"/>
    </location>
    <ligand>
        <name>Mg(2+)</name>
        <dbReference type="ChEBI" id="CHEBI:18420"/>
    </ligand>
</feature>
<dbReference type="HAMAP" id="MF_01139">
    <property type="entry name" value="ISPT"/>
    <property type="match status" value="1"/>
</dbReference>
<dbReference type="CDD" id="cd00475">
    <property type="entry name" value="Cis_IPPS"/>
    <property type="match status" value="1"/>
</dbReference>
<feature type="active site" description="Proton acceptor" evidence="2">
    <location>
        <position position="60"/>
    </location>
</feature>
<organism evidence="3 4">
    <name type="scientific">Lyticum sinuosum</name>
    <dbReference type="NCBI Taxonomy" id="1332059"/>
    <lineage>
        <taxon>Bacteria</taxon>
        <taxon>Pseudomonadati</taxon>
        <taxon>Pseudomonadota</taxon>
        <taxon>Alphaproteobacteria</taxon>
        <taxon>Rickettsiales</taxon>
        <taxon>Lyticum</taxon>
    </lineage>
</organism>
<gene>
    <name evidence="3" type="ORF">Lyticum_00700</name>
</gene>
<comment type="similarity">
    <text evidence="2">Belongs to the UPP synthase family.</text>
</comment>
<keyword evidence="2" id="KW-0479">Metal-binding</keyword>
<dbReference type="PROSITE" id="PS01066">
    <property type="entry name" value="UPP_SYNTHASE"/>
    <property type="match status" value="1"/>
</dbReference>
<sequence>MNDLKHVAIIMDGNLRWAKKNNFSIKNAYENGANTAKKIILYAKKVQIQYITLFAFSTENWKRDNKIIEILIDIFFSSFEEYIKNINSSFNEIKINFIGNRKDFPQKLQDQMKYIESIYIPMPKVHVKIAINYGGKEEIEQASLELLNYYLNDKNDKKDNILLKKIDNYKKDNKNYNKFFSLKLSDIISSDQWPEPDLLIRSGGEKRLSNFMLWHIAYTELYFCDILWPDFDEIEFDKAIAEYKKRIRKYGG</sequence>
<dbReference type="AlphaFoldDB" id="A0AAE4VMD9"/>
<comment type="subunit">
    <text evidence="2">Homodimer.</text>
</comment>
<reference evidence="3" key="1">
    <citation type="submission" date="2023-02" db="EMBL/GenBank/DDBJ databases">
        <title>Host association and intracellularity evolved multiple times independently in the Rickettsiales.</title>
        <authorList>
            <person name="Castelli M."/>
            <person name="Nardi T."/>
            <person name="Gammuto L."/>
            <person name="Bellinzona G."/>
            <person name="Sabaneyeva E."/>
            <person name="Potekhin A."/>
            <person name="Serra V."/>
            <person name="Petroni G."/>
            <person name="Sassera D."/>
        </authorList>
    </citation>
    <scope>NUCLEOTIDE SEQUENCE</scope>
    <source>
        <strain evidence="3">USBL-36I1</strain>
    </source>
</reference>
<dbReference type="InterPro" id="IPR018520">
    <property type="entry name" value="UPP_synth-like_CS"/>
</dbReference>
<dbReference type="EC" id="2.5.1.-" evidence="2"/>
<feature type="binding site" evidence="2">
    <location>
        <begin position="57"/>
        <end position="59"/>
    </location>
    <ligand>
        <name>substrate</name>
    </ligand>
</feature>
<feature type="binding site" evidence="2">
    <location>
        <position position="12"/>
    </location>
    <ligand>
        <name>Mg(2+)</name>
        <dbReference type="ChEBI" id="CHEBI:18420"/>
    </ligand>
</feature>
<comment type="cofactor">
    <cofactor evidence="2">
        <name>Mg(2+)</name>
        <dbReference type="ChEBI" id="CHEBI:18420"/>
    </cofactor>
    <text evidence="2">Binds 2 magnesium ions per subunit.</text>
</comment>
<dbReference type="Proteomes" id="UP001289135">
    <property type="component" value="Unassembled WGS sequence"/>
</dbReference>
<comment type="caution">
    <text evidence="3">The sequence shown here is derived from an EMBL/GenBank/DDBJ whole genome shotgun (WGS) entry which is preliminary data.</text>
</comment>
<dbReference type="Pfam" id="PF01255">
    <property type="entry name" value="Prenyltransf"/>
    <property type="match status" value="1"/>
</dbReference>
<dbReference type="Gene3D" id="3.40.1180.10">
    <property type="entry name" value="Decaprenyl diphosphate synthase-like"/>
    <property type="match status" value="1"/>
</dbReference>
<keyword evidence="2" id="KW-0460">Magnesium</keyword>
<proteinExistence type="inferred from homology"/>
<feature type="binding site" evidence="2">
    <location>
        <position position="63"/>
    </location>
    <ligand>
        <name>substrate</name>
    </ligand>
</feature>
<protein>
    <recommendedName>
        <fullName evidence="2">Isoprenyl transferase</fullName>
        <ecNumber evidence="2">2.5.1.-</ecNumber>
    </recommendedName>
</protein>
<evidence type="ECO:0000313" key="3">
    <source>
        <dbReference type="EMBL" id="MDZ5761518.1"/>
    </source>
</evidence>
<dbReference type="PANTHER" id="PTHR10291">
    <property type="entry name" value="DEHYDRODOLICHYL DIPHOSPHATE SYNTHASE FAMILY MEMBER"/>
    <property type="match status" value="1"/>
</dbReference>
<dbReference type="RefSeq" id="WP_322498942.1">
    <property type="nucleotide sequence ID" value="NZ_JARGYU010000003.1"/>
</dbReference>
<dbReference type="InterPro" id="IPR036424">
    <property type="entry name" value="UPP_synth-like_sf"/>
</dbReference>
<dbReference type="GO" id="GO:0045547">
    <property type="term" value="F:ditrans,polycis-polyprenyl diphosphate synthase [(2E,6E)-farnesyl diphosphate specific] activity"/>
    <property type="evidence" value="ECO:0007669"/>
    <property type="project" value="TreeGrafter"/>
</dbReference>
<feature type="binding site" evidence="2">
    <location>
        <position position="61"/>
    </location>
    <ligand>
        <name>substrate</name>
    </ligand>
</feature>
<feature type="active site" evidence="2">
    <location>
        <position position="12"/>
    </location>
</feature>
<evidence type="ECO:0000313" key="4">
    <source>
        <dbReference type="Proteomes" id="UP001289135"/>
    </source>
</evidence>
<comment type="caution">
    <text evidence="2">Lacks conserved residue(s) required for the propagation of feature annotation.</text>
</comment>
<evidence type="ECO:0000256" key="2">
    <source>
        <dbReference type="HAMAP-Rule" id="MF_01139"/>
    </source>
</evidence>
<dbReference type="NCBIfam" id="TIGR00055">
    <property type="entry name" value="uppS"/>
    <property type="match status" value="1"/>
</dbReference>
<dbReference type="EMBL" id="JARGYU010000003">
    <property type="protein sequence ID" value="MDZ5761518.1"/>
    <property type="molecule type" value="Genomic_DNA"/>
</dbReference>
<dbReference type="GO" id="GO:0016094">
    <property type="term" value="P:polyprenol biosynthetic process"/>
    <property type="evidence" value="ECO:0007669"/>
    <property type="project" value="TreeGrafter"/>
</dbReference>
<keyword evidence="4" id="KW-1185">Reference proteome</keyword>
<feature type="binding site" evidence="2">
    <location>
        <begin position="207"/>
        <end position="209"/>
    </location>
    <ligand>
        <name>substrate</name>
    </ligand>
</feature>
<dbReference type="InterPro" id="IPR001441">
    <property type="entry name" value="UPP_synth-like"/>
</dbReference>
<evidence type="ECO:0000256" key="1">
    <source>
        <dbReference type="ARBA" id="ARBA00022679"/>
    </source>
</evidence>
<comment type="function">
    <text evidence="2">Catalyzes the condensation of isopentenyl diphosphate (IPP) with allylic pyrophosphates generating different type of terpenoids.</text>
</comment>